<protein>
    <recommendedName>
        <fullName evidence="3">NAD-dependent epimerase/dehydratase family protein</fullName>
    </recommendedName>
</protein>
<evidence type="ECO:0008006" key="3">
    <source>
        <dbReference type="Google" id="ProtNLM"/>
    </source>
</evidence>
<dbReference type="Gene3D" id="3.40.50.720">
    <property type="entry name" value="NAD(P)-binding Rossmann-like Domain"/>
    <property type="match status" value="1"/>
</dbReference>
<evidence type="ECO:0000313" key="1">
    <source>
        <dbReference type="EMBL" id="WAX56313.1"/>
    </source>
</evidence>
<sequence length="368" mass="40214">MRTLVIGGTGPTGPDVVRELLARDHEVVVLHRGAHEPDDPVLSQVEHIHTDPHFADTLGAALGTRQFDLMLATYGRMTLNAQACRNRCPRFIGVGGNPVHAGHLDRRGTWPTGMRILAAEDGPKTTANRSDRDRFAARVRAAEEAVFSTAADAGFVATHLRYPMVYGRRSMLGFERGLVARLRAGRRRIVLPDGGLSIYSRMADRNAAHLVGLVVDHPEVSAGQVYQCADDQAYSVLQWAELACAALSVEVEFVPVPLELARPWWDLLPTGPVASRHTLVDTGKARRELGYRDVVRPADVLADVMRELWERAPSVELDLPAEDAVLAAHDRMAAELTAQLGWQDVDGGPAGWHPYAHPRRTPAGEVTG</sequence>
<evidence type="ECO:0000313" key="2">
    <source>
        <dbReference type="Proteomes" id="UP001164693"/>
    </source>
</evidence>
<dbReference type="InterPro" id="IPR036291">
    <property type="entry name" value="NAD(P)-bd_dom_sf"/>
</dbReference>
<reference evidence="1" key="1">
    <citation type="submission" date="2022-05" db="EMBL/GenBank/DDBJ databases">
        <title>Jatrophihabitans sp. SB3-54 whole genome sequence.</title>
        <authorList>
            <person name="Suh M.K."/>
            <person name="Eom M.K."/>
            <person name="Kim J.S."/>
            <person name="Kim H.S."/>
            <person name="Do H.E."/>
            <person name="Shin Y.K."/>
            <person name="Lee J.-S."/>
        </authorList>
    </citation>
    <scope>NUCLEOTIDE SEQUENCE</scope>
    <source>
        <strain evidence="1">SB3-54</strain>
    </source>
</reference>
<dbReference type="PANTHER" id="PTHR43245">
    <property type="entry name" value="BIFUNCTIONAL POLYMYXIN RESISTANCE PROTEIN ARNA"/>
    <property type="match status" value="1"/>
</dbReference>
<keyword evidence="2" id="KW-1185">Reference proteome</keyword>
<accession>A0ABY7JVG3</accession>
<dbReference type="SUPFAM" id="SSF51735">
    <property type="entry name" value="NAD(P)-binding Rossmann-fold domains"/>
    <property type="match status" value="1"/>
</dbReference>
<name>A0ABY7JVG3_9ACTN</name>
<dbReference type="Proteomes" id="UP001164693">
    <property type="component" value="Chromosome"/>
</dbReference>
<proteinExistence type="predicted"/>
<gene>
    <name evidence="1" type="ORF">M6B22_17490</name>
</gene>
<dbReference type="RefSeq" id="WP_269442845.1">
    <property type="nucleotide sequence ID" value="NZ_CP097463.1"/>
</dbReference>
<organism evidence="1 2">
    <name type="scientific">Jatrophihabitans cynanchi</name>
    <dbReference type="NCBI Taxonomy" id="2944128"/>
    <lineage>
        <taxon>Bacteria</taxon>
        <taxon>Bacillati</taxon>
        <taxon>Actinomycetota</taxon>
        <taxon>Actinomycetes</taxon>
        <taxon>Jatrophihabitantales</taxon>
        <taxon>Jatrophihabitantaceae</taxon>
        <taxon>Jatrophihabitans</taxon>
    </lineage>
</organism>
<dbReference type="EMBL" id="CP097463">
    <property type="protein sequence ID" value="WAX56313.1"/>
    <property type="molecule type" value="Genomic_DNA"/>
</dbReference>
<dbReference type="InterPro" id="IPR050177">
    <property type="entry name" value="Lipid_A_modif_metabolic_enz"/>
</dbReference>